<evidence type="ECO:0000256" key="3">
    <source>
        <dbReference type="ARBA" id="ARBA00022525"/>
    </source>
</evidence>
<gene>
    <name evidence="11" type="ORF">Hgul01_05178</name>
</gene>
<dbReference type="InterPro" id="IPR050131">
    <property type="entry name" value="Peptidase_S8_subtilisin-like"/>
</dbReference>
<dbReference type="Gene3D" id="3.40.50.200">
    <property type="entry name" value="Peptidase S8/S53 domain"/>
    <property type="match status" value="1"/>
</dbReference>
<keyword evidence="3" id="KW-0964">Secreted</keyword>
<dbReference type="PANTHER" id="PTHR43806">
    <property type="entry name" value="PEPTIDASE S8"/>
    <property type="match status" value="1"/>
</dbReference>
<keyword evidence="4 7" id="KW-0645">Protease</keyword>
<feature type="domain" description="Peptidase S8/S53" evidence="9">
    <location>
        <begin position="155"/>
        <end position="380"/>
    </location>
</feature>
<dbReference type="InterPro" id="IPR015500">
    <property type="entry name" value="Peptidase_S8_subtilisin-rel"/>
</dbReference>
<comment type="subcellular location">
    <subcellularLocation>
        <location evidence="1">Secreted</location>
    </subcellularLocation>
</comment>
<evidence type="ECO:0000313" key="12">
    <source>
        <dbReference type="Proteomes" id="UP001428290"/>
    </source>
</evidence>
<organism evidence="11 12">
    <name type="scientific">Herpetosiphon gulosus</name>
    <dbReference type="NCBI Taxonomy" id="1973496"/>
    <lineage>
        <taxon>Bacteria</taxon>
        <taxon>Bacillati</taxon>
        <taxon>Chloroflexota</taxon>
        <taxon>Chloroflexia</taxon>
        <taxon>Herpetosiphonales</taxon>
        <taxon>Herpetosiphonaceae</taxon>
        <taxon>Herpetosiphon</taxon>
    </lineage>
</organism>
<evidence type="ECO:0000313" key="11">
    <source>
        <dbReference type="EMBL" id="GAA5531353.1"/>
    </source>
</evidence>
<keyword evidence="12" id="KW-1185">Reference proteome</keyword>
<keyword evidence="8" id="KW-0732">Signal</keyword>
<keyword evidence="5 7" id="KW-0378">Hydrolase</keyword>
<dbReference type="InterPro" id="IPR023827">
    <property type="entry name" value="Peptidase_S8_Asp-AS"/>
</dbReference>
<dbReference type="PROSITE" id="PS51892">
    <property type="entry name" value="SUBTILASE"/>
    <property type="match status" value="1"/>
</dbReference>
<evidence type="ECO:0000256" key="7">
    <source>
        <dbReference type="PROSITE-ProRule" id="PRU01240"/>
    </source>
</evidence>
<dbReference type="PROSITE" id="PS00136">
    <property type="entry name" value="SUBTILASE_ASP"/>
    <property type="match status" value="1"/>
</dbReference>
<feature type="active site" description="Charge relay system" evidence="7">
    <location>
        <position position="162"/>
    </location>
</feature>
<sequence length="401" mass="41894">MKRLWLSTLVVGCLLSLASPTNTAGQTRLKEKTPEHLAEAEAPAVAGQYLIKFKPGLSKSARSNTLKNLGADQLQHLDSLDLELIEFAALKQNATPEQTERVLAELKNNPAIEYVEPNYIYAPLYTPNDPGLGQQWAWGVIKAYDGWNITQGSPTVIIAIVDTGIQTNHPDLDAKIVAGYDFVDNDTNATDGNGHGTHLAGTAAAETNNSTGGAGLCPKCRLMPIRVFNNNGSGTLAAVAQGITFAANNGAKVINLGLGGSASTTLQNAVNYAWNKGAFLTCAVGGSNSGTPTYPAAYPNCFPVAASGKTDIKTPSSGYGTWVKVAAPGASIYSTWLNGGYSTISGTSTATAHVSGLAGLLASQNRTNVQIRDRICATADPIAGTGTYWSCGRINVYAAVQ</sequence>
<dbReference type="InterPro" id="IPR000209">
    <property type="entry name" value="Peptidase_S8/S53_dom"/>
</dbReference>
<dbReference type="InterPro" id="IPR054399">
    <property type="entry name" value="Fervidolysin-like_N_prodom"/>
</dbReference>
<dbReference type="RefSeq" id="WP_345724911.1">
    <property type="nucleotide sequence ID" value="NZ_BAABRU010000045.1"/>
</dbReference>
<feature type="chain" id="PRO_5045549721" evidence="8">
    <location>
        <begin position="25"/>
        <end position="401"/>
    </location>
</feature>
<comment type="caution">
    <text evidence="11">The sequence shown here is derived from an EMBL/GenBank/DDBJ whole genome shotgun (WGS) entry which is preliminary data.</text>
</comment>
<evidence type="ECO:0000256" key="2">
    <source>
        <dbReference type="ARBA" id="ARBA00011073"/>
    </source>
</evidence>
<dbReference type="PANTHER" id="PTHR43806:SF11">
    <property type="entry name" value="CEREVISIN-RELATED"/>
    <property type="match status" value="1"/>
</dbReference>
<dbReference type="Pfam" id="PF22148">
    <property type="entry name" value="Fervidolysin_NPro-like"/>
    <property type="match status" value="1"/>
</dbReference>
<dbReference type="CDD" id="cd07484">
    <property type="entry name" value="Peptidases_S8_Thermitase_like"/>
    <property type="match status" value="1"/>
</dbReference>
<protein>
    <submittedName>
        <fullName evidence="11">Thermophilic serine proteinase</fullName>
    </submittedName>
</protein>
<proteinExistence type="inferred from homology"/>
<comment type="similarity">
    <text evidence="2 7">Belongs to the peptidase S8 family.</text>
</comment>
<evidence type="ECO:0000256" key="6">
    <source>
        <dbReference type="ARBA" id="ARBA00022825"/>
    </source>
</evidence>
<dbReference type="SUPFAM" id="SSF52743">
    <property type="entry name" value="Subtilisin-like"/>
    <property type="match status" value="1"/>
</dbReference>
<feature type="domain" description="Fervidolysin-like N-terminal prodomain" evidence="10">
    <location>
        <begin position="40"/>
        <end position="118"/>
    </location>
</feature>
<dbReference type="InterPro" id="IPR034084">
    <property type="entry name" value="Thermitase-like_dom"/>
</dbReference>
<evidence type="ECO:0000256" key="4">
    <source>
        <dbReference type="ARBA" id="ARBA00022670"/>
    </source>
</evidence>
<keyword evidence="6 7" id="KW-0720">Serine protease</keyword>
<evidence type="ECO:0000256" key="5">
    <source>
        <dbReference type="ARBA" id="ARBA00022801"/>
    </source>
</evidence>
<evidence type="ECO:0000256" key="8">
    <source>
        <dbReference type="SAM" id="SignalP"/>
    </source>
</evidence>
<evidence type="ECO:0000259" key="9">
    <source>
        <dbReference type="Pfam" id="PF00082"/>
    </source>
</evidence>
<evidence type="ECO:0000256" key="1">
    <source>
        <dbReference type="ARBA" id="ARBA00004613"/>
    </source>
</evidence>
<accession>A0ABP9X9V8</accession>
<dbReference type="EMBL" id="BAABRU010000045">
    <property type="protein sequence ID" value="GAA5531353.1"/>
    <property type="molecule type" value="Genomic_DNA"/>
</dbReference>
<feature type="active site" description="Charge relay system" evidence="7">
    <location>
        <position position="348"/>
    </location>
</feature>
<feature type="active site" description="Charge relay system" evidence="7">
    <location>
        <position position="195"/>
    </location>
</feature>
<dbReference type="Proteomes" id="UP001428290">
    <property type="component" value="Unassembled WGS sequence"/>
</dbReference>
<feature type="signal peptide" evidence="8">
    <location>
        <begin position="1"/>
        <end position="24"/>
    </location>
</feature>
<dbReference type="Pfam" id="PF00082">
    <property type="entry name" value="Peptidase_S8"/>
    <property type="match status" value="1"/>
</dbReference>
<name>A0ABP9X9V8_9CHLR</name>
<dbReference type="PRINTS" id="PR00723">
    <property type="entry name" value="SUBTILISIN"/>
</dbReference>
<dbReference type="InterPro" id="IPR036852">
    <property type="entry name" value="Peptidase_S8/S53_dom_sf"/>
</dbReference>
<reference evidence="11 12" key="1">
    <citation type="submission" date="2024-02" db="EMBL/GenBank/DDBJ databases">
        <title>Herpetosiphon gulosus NBRC 112829.</title>
        <authorList>
            <person name="Ichikawa N."/>
            <person name="Katano-Makiyama Y."/>
            <person name="Hidaka K."/>
        </authorList>
    </citation>
    <scope>NUCLEOTIDE SEQUENCE [LARGE SCALE GENOMIC DNA]</scope>
    <source>
        <strain evidence="11 12">NBRC 112829</strain>
    </source>
</reference>
<evidence type="ECO:0000259" key="10">
    <source>
        <dbReference type="Pfam" id="PF22148"/>
    </source>
</evidence>